<dbReference type="Pfam" id="PF02517">
    <property type="entry name" value="Rce1-like"/>
    <property type="match status" value="1"/>
</dbReference>
<feature type="domain" description="CAAX prenyl protease 2/Lysostaphin resistance protein A-like" evidence="2">
    <location>
        <begin position="127"/>
        <end position="227"/>
    </location>
</feature>
<dbReference type="GO" id="GO:0008237">
    <property type="term" value="F:metallopeptidase activity"/>
    <property type="evidence" value="ECO:0007669"/>
    <property type="project" value="UniProtKB-KW"/>
</dbReference>
<dbReference type="GO" id="GO:0080120">
    <property type="term" value="P:CAAX-box protein maturation"/>
    <property type="evidence" value="ECO:0007669"/>
    <property type="project" value="UniProtKB-ARBA"/>
</dbReference>
<evidence type="ECO:0000313" key="4">
    <source>
        <dbReference type="Proteomes" id="UP000516148"/>
    </source>
</evidence>
<dbReference type="GO" id="GO:0004175">
    <property type="term" value="F:endopeptidase activity"/>
    <property type="evidence" value="ECO:0007669"/>
    <property type="project" value="UniProtKB-ARBA"/>
</dbReference>
<gene>
    <name evidence="3" type="ORF">H3Z74_13095</name>
</gene>
<dbReference type="Proteomes" id="UP000516148">
    <property type="component" value="Chromosome"/>
</dbReference>
<keyword evidence="4" id="KW-1185">Reference proteome</keyword>
<feature type="transmembrane region" description="Helical" evidence="1">
    <location>
        <begin position="60"/>
        <end position="81"/>
    </location>
</feature>
<keyword evidence="1" id="KW-0812">Transmembrane</keyword>
<keyword evidence="3" id="KW-0378">Hydrolase</keyword>
<dbReference type="KEGG" id="spap:H3Z74_13095"/>
<reference evidence="3 4" key="1">
    <citation type="submission" date="2020-09" db="EMBL/GenBank/DDBJ databases">
        <title>Sphingomonas sp., a new species isolated from pork steak.</title>
        <authorList>
            <person name="Heidler von Heilborn D."/>
        </authorList>
    </citation>
    <scope>NUCLEOTIDE SEQUENCE [LARGE SCALE GENOMIC DNA]</scope>
    <source>
        <strain evidence="4">S8-3T</strain>
    </source>
</reference>
<keyword evidence="3" id="KW-0482">Metalloprotease</keyword>
<organism evidence="3 4">
    <name type="scientific">Sphingomonas alpina</name>
    <dbReference type="NCBI Taxonomy" id="653931"/>
    <lineage>
        <taxon>Bacteria</taxon>
        <taxon>Pseudomonadati</taxon>
        <taxon>Pseudomonadota</taxon>
        <taxon>Alphaproteobacteria</taxon>
        <taxon>Sphingomonadales</taxon>
        <taxon>Sphingomonadaceae</taxon>
        <taxon>Sphingomonas</taxon>
    </lineage>
</organism>
<keyword evidence="3" id="KW-0645">Protease</keyword>
<evidence type="ECO:0000256" key="1">
    <source>
        <dbReference type="SAM" id="Phobius"/>
    </source>
</evidence>
<dbReference type="GO" id="GO:0006508">
    <property type="term" value="P:proteolysis"/>
    <property type="evidence" value="ECO:0007669"/>
    <property type="project" value="UniProtKB-KW"/>
</dbReference>
<keyword evidence="1" id="KW-1133">Transmembrane helix</keyword>
<dbReference type="AlphaFoldDB" id="A0A7H0LQQ5"/>
<proteinExistence type="predicted"/>
<dbReference type="EMBL" id="CP061038">
    <property type="protein sequence ID" value="QNQ12008.1"/>
    <property type="molecule type" value="Genomic_DNA"/>
</dbReference>
<sequence>MFAAAAILIVLGIGFGLLRREQFSIRWLLVGAGLAFLNDCALTNGYGVLPDMFRGSGWNWQGKLLALALTLAVASHPAFGWRRSGLTLVQNMAGWKVTYAVAAIVCLVFIGFAISMPNEPLDHQTLAFQLTMPGLEEEPFYRGILLLAFNEALRGRIRMLGIELGWGALLSCVAFGLGHAFDYSHGAWSFDPMTMALTALPAFILVWLRERTGSLVLPVLLHNFGNSIFLVL</sequence>
<name>A0A7H0LQQ5_9SPHN</name>
<feature type="transmembrane region" description="Helical" evidence="1">
    <location>
        <begin position="187"/>
        <end position="208"/>
    </location>
</feature>
<feature type="transmembrane region" description="Helical" evidence="1">
    <location>
        <begin position="164"/>
        <end position="181"/>
    </location>
</feature>
<keyword evidence="1" id="KW-0472">Membrane</keyword>
<protein>
    <submittedName>
        <fullName evidence="3">CPBP family intramembrane metalloprotease</fullName>
    </submittedName>
</protein>
<evidence type="ECO:0000259" key="2">
    <source>
        <dbReference type="Pfam" id="PF02517"/>
    </source>
</evidence>
<dbReference type="NCBIfam" id="NF047635">
    <property type="entry name" value="CPBP_Sphingo"/>
    <property type="match status" value="1"/>
</dbReference>
<feature type="transmembrane region" description="Helical" evidence="1">
    <location>
        <begin position="93"/>
        <end position="114"/>
    </location>
</feature>
<evidence type="ECO:0000313" key="3">
    <source>
        <dbReference type="EMBL" id="QNQ12008.1"/>
    </source>
</evidence>
<dbReference type="InterPro" id="IPR003675">
    <property type="entry name" value="Rce1/LyrA-like_dom"/>
</dbReference>
<accession>A0A7H0LQQ5</accession>